<proteinExistence type="predicted"/>
<evidence type="ECO:0000313" key="3">
    <source>
        <dbReference type="EMBL" id="PWC19540.1"/>
    </source>
</evidence>
<feature type="domain" description="Transposase IS66 C-terminal" evidence="2">
    <location>
        <begin position="184"/>
        <end position="222"/>
    </location>
</feature>
<dbReference type="Pfam" id="PF03050">
    <property type="entry name" value="DDE_Tnp_IS66"/>
    <property type="match status" value="1"/>
</dbReference>
<organism evidence="3 4">
    <name type="scientific">Brenneria corticis</name>
    <dbReference type="NCBI Taxonomy" id="2173106"/>
    <lineage>
        <taxon>Bacteria</taxon>
        <taxon>Pseudomonadati</taxon>
        <taxon>Pseudomonadota</taxon>
        <taxon>Gammaproteobacteria</taxon>
        <taxon>Enterobacterales</taxon>
        <taxon>Pectobacteriaceae</taxon>
        <taxon>Brenneria</taxon>
    </lineage>
</organism>
<dbReference type="Proteomes" id="UP000296159">
    <property type="component" value="Unassembled WGS sequence"/>
</dbReference>
<dbReference type="PANTHER" id="PTHR33678">
    <property type="entry name" value="BLL1576 PROTEIN"/>
    <property type="match status" value="1"/>
</dbReference>
<accession>A0A2U1UCZ2</accession>
<dbReference type="PANTHER" id="PTHR33678:SF1">
    <property type="entry name" value="BLL1576 PROTEIN"/>
    <property type="match status" value="1"/>
</dbReference>
<dbReference type="InterPro" id="IPR052344">
    <property type="entry name" value="Transposase-related"/>
</dbReference>
<protein>
    <submittedName>
        <fullName evidence="3">IS66 family transposase</fullName>
    </submittedName>
</protein>
<feature type="domain" description="Transposase IS66 central" evidence="1">
    <location>
        <begin position="2"/>
        <end position="177"/>
    </location>
</feature>
<dbReference type="NCBIfam" id="NF033517">
    <property type="entry name" value="transpos_IS66"/>
    <property type="match status" value="1"/>
</dbReference>
<evidence type="ECO:0000259" key="2">
    <source>
        <dbReference type="Pfam" id="PF13817"/>
    </source>
</evidence>
<name>A0A2U1UCZ2_9GAMM</name>
<dbReference type="AlphaFoldDB" id="A0A2U1UCZ2"/>
<dbReference type="Pfam" id="PF13817">
    <property type="entry name" value="DDE_Tnp_IS66_C"/>
    <property type="match status" value="1"/>
</dbReference>
<evidence type="ECO:0000313" key="4">
    <source>
        <dbReference type="Proteomes" id="UP000296159"/>
    </source>
</evidence>
<evidence type="ECO:0000259" key="1">
    <source>
        <dbReference type="Pfam" id="PF03050"/>
    </source>
</evidence>
<sequence>MTRAGRVPVRLLAGFTGILQTDGYAGYDAVCRENRLVRIGCWDHARQAGKAAPRGEKAQKGKPTKADVPLGYIGKLYGIERRLQGLGETDKYQARQQYSLPLLDAFKTWLEQNVDKMTKGSLTRQAMEYTLNHWASLTGYCEHGHVNISNALAENAIRPFAVGRKAWLFADSSQGASASAGCYSLIETAKANQLEPMPYIQYVLDHIGEVDTQEKLDELLPWNVDLVPFSKNVPQYG</sequence>
<comment type="caution">
    <text evidence="3">The sequence shown here is derived from an EMBL/GenBank/DDBJ whole genome shotgun (WGS) entry which is preliminary data.</text>
</comment>
<keyword evidence="4" id="KW-1185">Reference proteome</keyword>
<reference evidence="3 4" key="1">
    <citation type="submission" date="2018-04" db="EMBL/GenBank/DDBJ databases">
        <title>Brenneria corticis sp.nov.</title>
        <authorList>
            <person name="Li Y."/>
        </authorList>
    </citation>
    <scope>NUCLEOTIDE SEQUENCE [LARGE SCALE GENOMIC DNA]</scope>
    <source>
        <strain evidence="3 4">CFCC 11842</strain>
    </source>
</reference>
<gene>
    <name evidence="3" type="ORF">DDT56_00775</name>
</gene>
<dbReference type="EMBL" id="QDKH01000001">
    <property type="protein sequence ID" value="PWC19540.1"/>
    <property type="molecule type" value="Genomic_DNA"/>
</dbReference>
<dbReference type="InterPro" id="IPR039552">
    <property type="entry name" value="IS66_C"/>
</dbReference>
<dbReference type="InterPro" id="IPR004291">
    <property type="entry name" value="Transposase_IS66_central"/>
</dbReference>